<sequence length="1149" mass="121937">MHPLYADGGGGYDTGGRLLPVLEPSHDASFAPLAHALGRDGTENAKSATAVVDGLDACGIEAARVLARSGLMSLVLVDDARVEQRDLDACSLFTTEDVVRGRSRAEALARCVNDATSNLKTPHTKVRSVAEADVAELMKQEESEGGFVDVVLSTRKDIDAQKELNRKCAECDVERPQLEGQDTYLILPRRNVDHVFACALGCFAFAFVDAGERHDMKSKRTPTSSYENDRCFKVADDRVVIPPVAMVESVVPDADERRADRGGRGCAATVCDAAAHGLSAGDRVEFTGVGGFEMRSTKRSTVTEVVNPHAFKVDLEHKYALSGVYTSGVYTSGVSALGGWVEQMPRERDVRFDALEETLKRARRIAEDIDAEVDFDFGVVQSGGHATLKFAGEVDVAHALVAELEALLTTTRPSSSSSPTPIVVDPRNPGASEAVALLRRGAKCEVLPVCKVAGAMAACEALKLITERHVPAKQWLVYDAAELMLDGGGGGADGSTDRSKPAASVGELIGAKTVDAANALRVVVAGSGDVAREIRSHGVGDVTTLEEREEGAGDVGGRWREDDVPRDADVLVTALDDLSSRRAFDDLSVRRGVAMIDPGADGCRLSCHVAIPHVTAPWSHGPRDAPDWEPPSCVLGNFPHVFAHCGKWARDRYAEIFVAPFRAARAYLDSSAAGDGFDDDVAAAVATERMKDPKAKLTELATIRDVLLADAPKTVGDCVRWAARLFKRLFEDGPNEMLRSFPVDQKTAAGAPFWSGTKRAPKPIKYGGSNFHTRHYASFVVAAARARMLAYGLKPKKEGDENAETLREMDAMRTELAKLTQAPASATDDAAGAANKKRKREDDDDDEDAAARAAFDAIAAELSSKRVQISSLREPIAAYLATSAAFAPRDPIHAGFVAAAALSRARVYSIHLGRLEEYYDVVSVAADAKPGMPGVNALLAALVAVETYKLGALKARDAAKPAPTPAPAPAFRNTYASVGANVHVSAAATALPCTTVATKTGTFRWSVWDVIDLGECGVAKGAGDALTLKRVIDAFKEKFGLEVGAVSIGPSLLYADFMNPAKTKDKLERPLVDVLTEIGKMPPAEEGGGGEGAAAVAAVQLSIGACDENDDDVEGVPDVRVLVRRSVRNSPLSLPARSFAAAAAAANPP</sequence>
<evidence type="ECO:0000313" key="7">
    <source>
        <dbReference type="Proteomes" id="UP000001876"/>
    </source>
</evidence>
<dbReference type="UniPathway" id="UPA00143"/>
<dbReference type="Pfam" id="PF00899">
    <property type="entry name" value="ThiF"/>
    <property type="match status" value="1"/>
</dbReference>
<protein>
    <submittedName>
        <fullName evidence="6">Predicted protein</fullName>
    </submittedName>
</protein>
<comment type="similarity">
    <text evidence="2">Belongs to the ubiquitin-activating E1 family.</text>
</comment>
<dbReference type="GO" id="GO:0019781">
    <property type="term" value="F:NEDD8 activating enzyme activity"/>
    <property type="evidence" value="ECO:0007669"/>
    <property type="project" value="TreeGrafter"/>
</dbReference>
<dbReference type="SUPFAM" id="SSF69572">
    <property type="entry name" value="Activating enzymes of the ubiquitin-like proteins"/>
    <property type="match status" value="2"/>
</dbReference>
<dbReference type="InterPro" id="IPR038252">
    <property type="entry name" value="UBA_E1_C_sf"/>
</dbReference>
<accession>C1N376</accession>
<feature type="compositionally biased region" description="Low complexity" evidence="4">
    <location>
        <begin position="822"/>
        <end position="834"/>
    </location>
</feature>
<organism evidence="7">
    <name type="scientific">Micromonas pusilla (strain CCMP1545)</name>
    <name type="common">Picoplanktonic green alga</name>
    <dbReference type="NCBI Taxonomy" id="564608"/>
    <lineage>
        <taxon>Eukaryota</taxon>
        <taxon>Viridiplantae</taxon>
        <taxon>Chlorophyta</taxon>
        <taxon>Mamiellophyceae</taxon>
        <taxon>Mamiellales</taxon>
        <taxon>Mamiellaceae</taxon>
        <taxon>Micromonas</taxon>
    </lineage>
</organism>
<dbReference type="Proteomes" id="UP000001876">
    <property type="component" value="Unassembled WGS sequence"/>
</dbReference>
<keyword evidence="3" id="KW-0436">Ligase</keyword>
<comment type="pathway">
    <text evidence="1">Protein modification; protein ubiquitination.</text>
</comment>
<evidence type="ECO:0000256" key="4">
    <source>
        <dbReference type="SAM" id="MobiDB-lite"/>
    </source>
</evidence>
<dbReference type="InterPro" id="IPR045886">
    <property type="entry name" value="ThiF/MoeB/HesA"/>
</dbReference>
<dbReference type="Gene3D" id="3.40.50.720">
    <property type="entry name" value="NAD(P)-binding Rossmann-like Domain"/>
    <property type="match status" value="1"/>
</dbReference>
<dbReference type="STRING" id="564608.C1N376"/>
<evidence type="ECO:0000256" key="1">
    <source>
        <dbReference type="ARBA" id="ARBA00004906"/>
    </source>
</evidence>
<reference evidence="6 7" key="1">
    <citation type="journal article" date="2009" name="Science">
        <title>Green evolution and dynamic adaptations revealed by genomes of the marine picoeukaryotes Micromonas.</title>
        <authorList>
            <person name="Worden A.Z."/>
            <person name="Lee J.H."/>
            <person name="Mock T."/>
            <person name="Rouze P."/>
            <person name="Simmons M.P."/>
            <person name="Aerts A.L."/>
            <person name="Allen A.E."/>
            <person name="Cuvelier M.L."/>
            <person name="Derelle E."/>
            <person name="Everett M.V."/>
            <person name="Foulon E."/>
            <person name="Grimwood J."/>
            <person name="Gundlach H."/>
            <person name="Henrissat B."/>
            <person name="Napoli C."/>
            <person name="McDonald S.M."/>
            <person name="Parker M.S."/>
            <person name="Rombauts S."/>
            <person name="Salamov A."/>
            <person name="Von Dassow P."/>
            <person name="Badger J.H."/>
            <person name="Coutinho P.M."/>
            <person name="Demir E."/>
            <person name="Dubchak I."/>
            <person name="Gentemann C."/>
            <person name="Eikrem W."/>
            <person name="Gready J.E."/>
            <person name="John U."/>
            <person name="Lanier W."/>
            <person name="Lindquist E.A."/>
            <person name="Lucas S."/>
            <person name="Mayer K.F."/>
            <person name="Moreau H."/>
            <person name="Not F."/>
            <person name="Otillar R."/>
            <person name="Panaud O."/>
            <person name="Pangilinan J."/>
            <person name="Paulsen I."/>
            <person name="Piegu B."/>
            <person name="Poliakov A."/>
            <person name="Robbens S."/>
            <person name="Schmutz J."/>
            <person name="Toulza E."/>
            <person name="Wyss T."/>
            <person name="Zelensky A."/>
            <person name="Zhou K."/>
            <person name="Armbrust E.V."/>
            <person name="Bhattacharya D."/>
            <person name="Goodenough U.W."/>
            <person name="Van de Peer Y."/>
            <person name="Grigoriev I.V."/>
        </authorList>
    </citation>
    <scope>NUCLEOTIDE SEQUENCE [LARGE SCALE GENOMIC DNA]</scope>
    <source>
        <strain evidence="6 7">CCMP1545</strain>
    </source>
</reference>
<evidence type="ECO:0000256" key="3">
    <source>
        <dbReference type="ARBA" id="ARBA00022598"/>
    </source>
</evidence>
<evidence type="ECO:0000313" key="6">
    <source>
        <dbReference type="EMBL" id="EEH53378.1"/>
    </source>
</evidence>
<dbReference type="Gene3D" id="2.40.30.180">
    <property type="entry name" value="Ubiquitin-activating enzyme E1, FCCH domain"/>
    <property type="match status" value="1"/>
</dbReference>
<feature type="domain" description="Ubiquitin-activating enzyme E1 C-terminal" evidence="5">
    <location>
        <begin position="971"/>
        <end position="1119"/>
    </location>
</feature>
<dbReference type="GO" id="GO:0016567">
    <property type="term" value="P:protein ubiquitination"/>
    <property type="evidence" value="ECO:0007669"/>
    <property type="project" value="UniProtKB-UniPathway"/>
</dbReference>
<dbReference type="GeneID" id="9687999"/>
<gene>
    <name evidence="6" type="ORF">MICPUCDRAFT_48526</name>
</gene>
<dbReference type="InterPro" id="IPR042063">
    <property type="entry name" value="Ubi_acti_E1_SCCH"/>
</dbReference>
<dbReference type="KEGG" id="mpp:MICPUCDRAFT_48526"/>
<dbReference type="GO" id="GO:0045116">
    <property type="term" value="P:protein neddylation"/>
    <property type="evidence" value="ECO:0007669"/>
    <property type="project" value="TreeGrafter"/>
</dbReference>
<dbReference type="Pfam" id="PF10585">
    <property type="entry name" value="UBA_E1_SCCH"/>
    <property type="match status" value="1"/>
</dbReference>
<dbReference type="Pfam" id="PF09358">
    <property type="entry name" value="E1_UFD"/>
    <property type="match status" value="1"/>
</dbReference>
<keyword evidence="7" id="KW-1185">Reference proteome</keyword>
<dbReference type="EMBL" id="GG663746">
    <property type="protein sequence ID" value="EEH53378.1"/>
    <property type="molecule type" value="Genomic_DNA"/>
</dbReference>
<dbReference type="PANTHER" id="PTHR10953:SF29">
    <property type="entry name" value="NEDD8-ACTIVATING ENZYME E1 REGULATORY SUBUNIT"/>
    <property type="match status" value="1"/>
</dbReference>
<dbReference type="PANTHER" id="PTHR10953">
    <property type="entry name" value="UBIQUITIN-ACTIVATING ENZYME E1"/>
    <property type="match status" value="1"/>
</dbReference>
<dbReference type="InterPro" id="IPR019572">
    <property type="entry name" value="UBA_E1_SCCH"/>
</dbReference>
<dbReference type="InterPro" id="IPR035985">
    <property type="entry name" value="Ubiquitin-activating_enz"/>
</dbReference>
<dbReference type="eggNOG" id="KOG2012">
    <property type="taxonomic scope" value="Eukaryota"/>
</dbReference>
<dbReference type="Gene3D" id="3.10.290.60">
    <property type="entry name" value="Ubiquitin-activating enzyme E1, UFD domain"/>
    <property type="match status" value="1"/>
</dbReference>
<dbReference type="Gene3D" id="3.40.50.12550">
    <property type="entry name" value="Ubiquitin-activating enzyme E1, inactive adenylation domain, subdomain 2"/>
    <property type="match status" value="1"/>
</dbReference>
<dbReference type="AlphaFoldDB" id="C1N376"/>
<evidence type="ECO:0000256" key="2">
    <source>
        <dbReference type="ARBA" id="ARBA00005673"/>
    </source>
</evidence>
<feature type="region of interest" description="Disordered" evidence="4">
    <location>
        <begin position="819"/>
        <end position="847"/>
    </location>
</feature>
<dbReference type="Gene3D" id="1.10.10.2660">
    <property type="entry name" value="Ubiquitin-activating enzyme E1, SCCH domain"/>
    <property type="match status" value="1"/>
</dbReference>
<dbReference type="GO" id="GO:0005737">
    <property type="term" value="C:cytoplasm"/>
    <property type="evidence" value="ECO:0007669"/>
    <property type="project" value="TreeGrafter"/>
</dbReference>
<dbReference type="InterPro" id="IPR042302">
    <property type="entry name" value="E1_FCCH_sf"/>
</dbReference>
<proteinExistence type="inferred from homology"/>
<dbReference type="InterPro" id="IPR018965">
    <property type="entry name" value="Ub-activating_enz_E1_C"/>
</dbReference>
<dbReference type="RefSeq" id="XP_003062559.1">
    <property type="nucleotide sequence ID" value="XM_003062513.1"/>
</dbReference>
<dbReference type="SMART" id="SM00985">
    <property type="entry name" value="UBA_e1_C"/>
    <property type="match status" value="1"/>
</dbReference>
<dbReference type="InterPro" id="IPR000594">
    <property type="entry name" value="ThiF_NAD_FAD-bd"/>
</dbReference>
<evidence type="ECO:0000259" key="5">
    <source>
        <dbReference type="SMART" id="SM00985"/>
    </source>
</evidence>
<name>C1N376_MICPC</name>